<sequence length="291" mass="32949">MKHNQAVSNIHFCKDWRSKVHTWFKQPFRKIRRHQTRVEKAKAVFPATIKSLKPSVHCMNQRFNYKLRLGRGFTLKELRAAKIDKNLARTIGIAVDPRRKESSKECLNRNAQRLTEYMNRLVVLPKVHAATAKRLVLNKKNAEAKTKKAAEIKKFIAEHNKTIKELKTKVAAAKKDYAKTKDAAKAKELKACLKGLKKAQVAFAAQVAKEQKKTKQFNKLPVQQKEAKQVLDSNKVIRLTAPCTLETKTLTKGMKAFDAVAHLRKAKNVAKAVSGIVKGQKKANNAPSKKQ</sequence>
<dbReference type="GO" id="GO:0006412">
    <property type="term" value="P:translation"/>
    <property type="evidence" value="ECO:0007669"/>
    <property type="project" value="InterPro"/>
</dbReference>
<protein>
    <submittedName>
        <fullName evidence="5">60S ribosomal protein L13, putative</fullName>
    </submittedName>
</protein>
<evidence type="ECO:0000313" key="5">
    <source>
        <dbReference type="EMBL" id="BAN37473.1"/>
    </source>
</evidence>
<evidence type="ECO:0000256" key="2">
    <source>
        <dbReference type="ARBA" id="ARBA00022980"/>
    </source>
</evidence>
<comment type="similarity">
    <text evidence="1">Belongs to the eukaryotic ribosomal protein eL13 family.</text>
</comment>
<dbReference type="GO" id="GO:0003723">
    <property type="term" value="F:RNA binding"/>
    <property type="evidence" value="ECO:0007669"/>
    <property type="project" value="TreeGrafter"/>
</dbReference>
<accession>A0A060N1H8</accession>
<dbReference type="VEuPathDB" id="AmoebaDB:EHI_181560"/>
<organism evidence="5">
    <name type="scientific">Entamoeba histolytica</name>
    <dbReference type="NCBI Taxonomy" id="5759"/>
    <lineage>
        <taxon>Eukaryota</taxon>
        <taxon>Amoebozoa</taxon>
        <taxon>Evosea</taxon>
        <taxon>Archamoebae</taxon>
        <taxon>Mastigamoebida</taxon>
        <taxon>Entamoebidae</taxon>
        <taxon>Entamoeba</taxon>
    </lineage>
</organism>
<keyword evidence="4" id="KW-0175">Coiled coil</keyword>
<evidence type="ECO:0000256" key="3">
    <source>
        <dbReference type="ARBA" id="ARBA00023274"/>
    </source>
</evidence>
<dbReference type="VEuPathDB" id="AmoebaDB:EHI7A_004300"/>
<reference evidence="5" key="1">
    <citation type="submission" date="2012-06" db="EMBL/GenBank/DDBJ databases">
        <title>Short 5' UTR of Entamoeba genes.</title>
        <authorList>
            <person name="Hiranuka K."/>
            <person name="Kumagai M."/>
            <person name="Wakaguri H."/>
            <person name="Suzuki Y."/>
            <person name="Sugano S."/>
            <person name="Watanabe J."/>
            <person name="Makioka A."/>
        </authorList>
    </citation>
    <scope>NUCLEOTIDE SEQUENCE</scope>
    <source>
        <strain evidence="5">HM-1:IMSS</strain>
    </source>
</reference>
<name>A0A060N1H8_ENTHI</name>
<dbReference type="VEuPathDB" id="AmoebaDB:EHI5A_071580"/>
<dbReference type="GO" id="GO:0022625">
    <property type="term" value="C:cytosolic large ribosomal subunit"/>
    <property type="evidence" value="ECO:0007669"/>
    <property type="project" value="TreeGrafter"/>
</dbReference>
<dbReference type="Pfam" id="PF01294">
    <property type="entry name" value="Ribosomal_L13e"/>
    <property type="match status" value="1"/>
</dbReference>
<dbReference type="GO" id="GO:0003735">
    <property type="term" value="F:structural constituent of ribosome"/>
    <property type="evidence" value="ECO:0007669"/>
    <property type="project" value="InterPro"/>
</dbReference>
<keyword evidence="3" id="KW-0687">Ribonucleoprotein</keyword>
<dbReference type="InterPro" id="IPR001380">
    <property type="entry name" value="Ribosomal_eL13"/>
</dbReference>
<feature type="coiled-coil region" evidence="4">
    <location>
        <begin position="156"/>
        <end position="183"/>
    </location>
</feature>
<dbReference type="EMBL" id="AK418724">
    <property type="protein sequence ID" value="BAN37473.1"/>
    <property type="molecule type" value="mRNA"/>
</dbReference>
<proteinExistence type="evidence at transcript level"/>
<keyword evidence="2 5" id="KW-0689">Ribosomal protein</keyword>
<dbReference type="HAMAP" id="MF_00499">
    <property type="entry name" value="Ribosomal_eL13"/>
    <property type="match status" value="1"/>
</dbReference>
<evidence type="ECO:0000256" key="1">
    <source>
        <dbReference type="ARBA" id="ARBA00005640"/>
    </source>
</evidence>
<evidence type="ECO:0000256" key="4">
    <source>
        <dbReference type="SAM" id="Coils"/>
    </source>
</evidence>
<dbReference type="PANTHER" id="PTHR11722">
    <property type="entry name" value="60S RIBOSOMAL PROTEIN L13"/>
    <property type="match status" value="1"/>
</dbReference>
<dbReference type="PANTHER" id="PTHR11722:SF0">
    <property type="entry name" value="LARGE RIBOSOMAL SUBUNIT PROTEIN EL13"/>
    <property type="match status" value="1"/>
</dbReference>
<dbReference type="AlphaFoldDB" id="A0A060N1H8"/>